<dbReference type="PROSITE" id="PS50887">
    <property type="entry name" value="GGDEF"/>
    <property type="match status" value="1"/>
</dbReference>
<feature type="coiled-coil region" evidence="3">
    <location>
        <begin position="162"/>
        <end position="196"/>
    </location>
</feature>
<proteinExistence type="predicted"/>
<keyword evidence="6" id="KW-1185">Reference proteome</keyword>
<dbReference type="InterPro" id="IPR043128">
    <property type="entry name" value="Rev_trsase/Diguanyl_cyclase"/>
</dbReference>
<dbReference type="Proteomes" id="UP001065265">
    <property type="component" value="Chromosome"/>
</dbReference>
<dbReference type="InterPro" id="IPR050469">
    <property type="entry name" value="Diguanylate_Cyclase"/>
</dbReference>
<gene>
    <name evidence="5" type="ORF">L1F33_00105</name>
</gene>
<dbReference type="PANTHER" id="PTHR45138:SF9">
    <property type="entry name" value="DIGUANYLATE CYCLASE DGCM-RELATED"/>
    <property type="match status" value="1"/>
</dbReference>
<protein>
    <recommendedName>
        <fullName evidence="1">diguanylate cyclase</fullName>
        <ecNumber evidence="1">2.7.7.65</ecNumber>
    </recommendedName>
</protein>
<dbReference type="RefSeq" id="WP_265558735.1">
    <property type="nucleotide sequence ID" value="NZ_CP092471.1"/>
</dbReference>
<dbReference type="CDD" id="cd01949">
    <property type="entry name" value="GGDEF"/>
    <property type="match status" value="1"/>
</dbReference>
<evidence type="ECO:0000256" key="1">
    <source>
        <dbReference type="ARBA" id="ARBA00012528"/>
    </source>
</evidence>
<feature type="domain" description="GGDEF" evidence="4">
    <location>
        <begin position="227"/>
        <end position="362"/>
    </location>
</feature>
<evidence type="ECO:0000313" key="5">
    <source>
        <dbReference type="EMBL" id="UVI39410.1"/>
    </source>
</evidence>
<dbReference type="SMART" id="SM00267">
    <property type="entry name" value="GGDEF"/>
    <property type="match status" value="1"/>
</dbReference>
<evidence type="ECO:0000259" key="4">
    <source>
        <dbReference type="PROSITE" id="PS50887"/>
    </source>
</evidence>
<dbReference type="EC" id="2.7.7.65" evidence="1"/>
<dbReference type="Pfam" id="PF00990">
    <property type="entry name" value="GGDEF"/>
    <property type="match status" value="1"/>
</dbReference>
<evidence type="ECO:0000256" key="2">
    <source>
        <dbReference type="ARBA" id="ARBA00034247"/>
    </source>
</evidence>
<evidence type="ECO:0000256" key="3">
    <source>
        <dbReference type="SAM" id="Coils"/>
    </source>
</evidence>
<organism evidence="5 6">
    <name type="scientific">Qipengyuania spongiae</name>
    <dbReference type="NCBI Taxonomy" id="2909673"/>
    <lineage>
        <taxon>Bacteria</taxon>
        <taxon>Pseudomonadati</taxon>
        <taxon>Pseudomonadota</taxon>
        <taxon>Alphaproteobacteria</taxon>
        <taxon>Sphingomonadales</taxon>
        <taxon>Erythrobacteraceae</taxon>
        <taxon>Qipengyuania</taxon>
    </lineage>
</organism>
<name>A0ABY5SYZ2_9SPHN</name>
<dbReference type="NCBIfam" id="TIGR00254">
    <property type="entry name" value="GGDEF"/>
    <property type="match status" value="1"/>
</dbReference>
<dbReference type="InterPro" id="IPR029787">
    <property type="entry name" value="Nucleotide_cyclase"/>
</dbReference>
<accession>A0ABY5SYZ2</accession>
<dbReference type="SUPFAM" id="SSF55073">
    <property type="entry name" value="Nucleotide cyclase"/>
    <property type="match status" value="1"/>
</dbReference>
<sequence>MNDTGATSRSFTNTVMSLLSRGGHSAHSERKAGRDLMDRISDFFARHDLEVTAANLLRAHAALSGIDLRLARKIVEREEQDQPVTQAWFDSIAEEEEGRTDDLADFERLNADLNESIESFSRTARTARSAATDYKIALNEHTRSMESPGTTSQLLASLTDLTKALLERTRQAESEMKRSEREAASLRKNLEKAQRAAEIDHLTGLPNRRAFEGLLERHYREARGELEPLCLAFCDIDHFKIVNDTHGHETGDRVIQMIAQALSRASNDNCHVARQGGDEFVLLFRNMTMREAHERLDWVRERLSDRSFVNRTTDEKIGAITFSGGLADVFAYENRRAALRAADEALYRAKGEGRNRIVQAEKER</sequence>
<dbReference type="PANTHER" id="PTHR45138">
    <property type="entry name" value="REGULATORY COMPONENTS OF SENSORY TRANSDUCTION SYSTEM"/>
    <property type="match status" value="1"/>
</dbReference>
<dbReference type="Gene3D" id="3.30.70.270">
    <property type="match status" value="1"/>
</dbReference>
<comment type="catalytic activity">
    <reaction evidence="2">
        <text>2 GTP = 3',3'-c-di-GMP + 2 diphosphate</text>
        <dbReference type="Rhea" id="RHEA:24898"/>
        <dbReference type="ChEBI" id="CHEBI:33019"/>
        <dbReference type="ChEBI" id="CHEBI:37565"/>
        <dbReference type="ChEBI" id="CHEBI:58805"/>
        <dbReference type="EC" id="2.7.7.65"/>
    </reaction>
</comment>
<evidence type="ECO:0000313" key="6">
    <source>
        <dbReference type="Proteomes" id="UP001065265"/>
    </source>
</evidence>
<reference evidence="5" key="1">
    <citation type="submission" date="2022-02" db="EMBL/GenBank/DDBJ databases">
        <title>Qipengyuania spongiae sp. nov., isolated from marine sponge.</title>
        <authorList>
            <person name="Li Z."/>
            <person name="Zhang M."/>
        </authorList>
    </citation>
    <scope>NUCLEOTIDE SEQUENCE</scope>
    <source>
        <strain evidence="5">PHS-Z21</strain>
    </source>
</reference>
<dbReference type="EMBL" id="CP092471">
    <property type="protein sequence ID" value="UVI39410.1"/>
    <property type="molecule type" value="Genomic_DNA"/>
</dbReference>
<dbReference type="InterPro" id="IPR000160">
    <property type="entry name" value="GGDEF_dom"/>
</dbReference>
<keyword evidence="3" id="KW-0175">Coiled coil</keyword>